<dbReference type="Pfam" id="PF05235">
    <property type="entry name" value="CHAD"/>
    <property type="match status" value="1"/>
</dbReference>
<dbReference type="Gene3D" id="1.40.20.10">
    <property type="entry name" value="CHAD domain"/>
    <property type="match status" value="1"/>
</dbReference>
<dbReference type="PROSITE" id="PS51707">
    <property type="entry name" value="CYTH"/>
    <property type="match status" value="1"/>
</dbReference>
<comment type="caution">
    <text evidence="3">The sequence shown here is derived from an EMBL/GenBank/DDBJ whole genome shotgun (WGS) entry which is preliminary data.</text>
</comment>
<gene>
    <name evidence="3" type="ORF">GFB56_28540</name>
</gene>
<dbReference type="EMBL" id="WXFA01000030">
    <property type="protein sequence ID" value="MBM3094694.1"/>
    <property type="molecule type" value="Genomic_DNA"/>
</dbReference>
<sequence length="489" mass="54555">MGTTKVNETELKLELSPDALGRIKASPLLTGKPKTMSQRSVYFDTPDHKLRAAGFSLRIRTVDGVRTQTVKADNAKLAALFVRPEWEFTISSDLPVLDHSTPIRSLLEDDVDALQARFDVHVERRMWLLSRDDAKIEAALDIGRVTVGDRETRFCELELELKNGSSSALFDLAQELDGFAPVRIGVLSKAARGYKLLGPAVSVFKAELVQLDKQITTAAAFQQIAQACIKQYRLNEAVLLAARDAEALHQARVSLRRLRSAFSIFKDVIADDRSEHLGSEARWLAGVLGQARDIDVLLGKTELAVLRIRLTEARDSAYDEVEATLGSQRVRAFMLDLAEWISNGPWLDAAETTDLRQVPAVDFAFSALERLRKKIKRDGRAIVVVDDEERHKVRKDAKKLRYASEFFTLLFPGKRGRRRHKRFITILGELQDQLGALNDMAAGSQLLERIGLAGEPATASLIAKGNKKGLLEAAEDAYVDLVDAKRFWR</sequence>
<dbReference type="InterPro" id="IPR038186">
    <property type="entry name" value="CHAD_dom_sf"/>
</dbReference>
<name>A0AAW4FTS1_9HYPH</name>
<evidence type="ECO:0000259" key="2">
    <source>
        <dbReference type="PROSITE" id="PS51708"/>
    </source>
</evidence>
<feature type="domain" description="CHAD" evidence="2">
    <location>
        <begin position="214"/>
        <end position="489"/>
    </location>
</feature>
<organism evidence="3 4">
    <name type="scientific">Ensifer canadensis</name>
    <dbReference type="NCBI Taxonomy" id="555315"/>
    <lineage>
        <taxon>Bacteria</taxon>
        <taxon>Pseudomonadati</taxon>
        <taxon>Pseudomonadota</taxon>
        <taxon>Alphaproteobacteria</taxon>
        <taxon>Hyphomicrobiales</taxon>
        <taxon>Rhizobiaceae</taxon>
        <taxon>Sinorhizobium/Ensifer group</taxon>
        <taxon>Ensifer</taxon>
    </lineage>
</organism>
<dbReference type="GO" id="GO:0050355">
    <property type="term" value="F:inorganic triphosphate phosphatase activity"/>
    <property type="evidence" value="ECO:0007669"/>
    <property type="project" value="InterPro"/>
</dbReference>
<reference evidence="3 4" key="1">
    <citation type="submission" date="2020-01" db="EMBL/GenBank/DDBJ databases">
        <title>Draft genome assembly of Ensifer adhaerens T173.</title>
        <authorList>
            <person name="Craig J.E."/>
            <person name="Stinchcombe J.R."/>
        </authorList>
    </citation>
    <scope>NUCLEOTIDE SEQUENCE [LARGE SCALE GENOMIC DNA]</scope>
    <source>
        <strain evidence="3 4">T173</strain>
    </source>
</reference>
<dbReference type="Proteomes" id="UP000744980">
    <property type="component" value="Unassembled WGS sequence"/>
</dbReference>
<dbReference type="PANTHER" id="PTHR39569:SF1">
    <property type="entry name" value="INORGANIC TRIPHOSPHATASE"/>
    <property type="match status" value="1"/>
</dbReference>
<dbReference type="SUPFAM" id="SSF55154">
    <property type="entry name" value="CYTH-like phosphatases"/>
    <property type="match status" value="1"/>
</dbReference>
<keyword evidence="4" id="KW-1185">Reference proteome</keyword>
<dbReference type="SMART" id="SM01118">
    <property type="entry name" value="CYTH"/>
    <property type="match status" value="1"/>
</dbReference>
<dbReference type="Gene3D" id="2.40.320.10">
    <property type="entry name" value="Hypothetical Protein Pfu-838710-001"/>
    <property type="match status" value="1"/>
</dbReference>
<protein>
    <submittedName>
        <fullName evidence="3">CHAD domain-containing protein</fullName>
    </submittedName>
</protein>
<accession>A0AAW4FTS1</accession>
<dbReference type="PROSITE" id="PS51708">
    <property type="entry name" value="CHAD"/>
    <property type="match status" value="1"/>
</dbReference>
<evidence type="ECO:0000313" key="3">
    <source>
        <dbReference type="EMBL" id="MBM3094694.1"/>
    </source>
</evidence>
<dbReference type="InterPro" id="IPR023577">
    <property type="entry name" value="CYTH_domain"/>
</dbReference>
<dbReference type="GO" id="GO:0046872">
    <property type="term" value="F:metal ion binding"/>
    <property type="evidence" value="ECO:0007669"/>
    <property type="project" value="TreeGrafter"/>
</dbReference>
<dbReference type="SMART" id="SM00880">
    <property type="entry name" value="CHAD"/>
    <property type="match status" value="1"/>
</dbReference>
<dbReference type="InterPro" id="IPR039013">
    <property type="entry name" value="YgiF"/>
</dbReference>
<dbReference type="AlphaFoldDB" id="A0AAW4FTS1"/>
<dbReference type="InterPro" id="IPR033469">
    <property type="entry name" value="CYTH-like_dom_sf"/>
</dbReference>
<evidence type="ECO:0000313" key="4">
    <source>
        <dbReference type="Proteomes" id="UP000744980"/>
    </source>
</evidence>
<dbReference type="PANTHER" id="PTHR39569">
    <property type="entry name" value="INORGANIC TRIPHOSPHATASE"/>
    <property type="match status" value="1"/>
</dbReference>
<dbReference type="Pfam" id="PF01928">
    <property type="entry name" value="CYTH"/>
    <property type="match status" value="1"/>
</dbReference>
<feature type="domain" description="CYTH" evidence="1">
    <location>
        <begin position="6"/>
        <end position="200"/>
    </location>
</feature>
<dbReference type="InterPro" id="IPR007899">
    <property type="entry name" value="CHAD_dom"/>
</dbReference>
<dbReference type="CDD" id="cd07756">
    <property type="entry name" value="CYTH-like_Pase_CHAD"/>
    <property type="match status" value="1"/>
</dbReference>
<evidence type="ECO:0000259" key="1">
    <source>
        <dbReference type="PROSITE" id="PS51707"/>
    </source>
</evidence>
<proteinExistence type="predicted"/>